<evidence type="ECO:0000313" key="2">
    <source>
        <dbReference type="Proteomes" id="UP001283361"/>
    </source>
</evidence>
<protein>
    <submittedName>
        <fullName evidence="1">Uncharacterized protein</fullName>
    </submittedName>
</protein>
<organism evidence="1 2">
    <name type="scientific">Elysia crispata</name>
    <name type="common">lettuce slug</name>
    <dbReference type="NCBI Taxonomy" id="231223"/>
    <lineage>
        <taxon>Eukaryota</taxon>
        <taxon>Metazoa</taxon>
        <taxon>Spiralia</taxon>
        <taxon>Lophotrochozoa</taxon>
        <taxon>Mollusca</taxon>
        <taxon>Gastropoda</taxon>
        <taxon>Heterobranchia</taxon>
        <taxon>Euthyneura</taxon>
        <taxon>Panpulmonata</taxon>
        <taxon>Sacoglossa</taxon>
        <taxon>Placobranchoidea</taxon>
        <taxon>Plakobranchidae</taxon>
        <taxon>Elysia</taxon>
    </lineage>
</organism>
<sequence>MEARHRLGGSALMLLVDPEYTQIVISKTKERPDNFPHTWRSSENLVWTARATRLVCLPTAILESLVPRRNVGWIA</sequence>
<dbReference type="AlphaFoldDB" id="A0AAE1AWE2"/>
<proteinExistence type="predicted"/>
<name>A0AAE1AWE2_9GAST</name>
<evidence type="ECO:0000313" key="1">
    <source>
        <dbReference type="EMBL" id="KAK3795219.1"/>
    </source>
</evidence>
<comment type="caution">
    <text evidence="1">The sequence shown here is derived from an EMBL/GenBank/DDBJ whole genome shotgun (WGS) entry which is preliminary data.</text>
</comment>
<dbReference type="EMBL" id="JAWDGP010001077">
    <property type="protein sequence ID" value="KAK3795219.1"/>
    <property type="molecule type" value="Genomic_DNA"/>
</dbReference>
<gene>
    <name evidence="1" type="ORF">RRG08_056280</name>
</gene>
<reference evidence="1" key="1">
    <citation type="journal article" date="2023" name="G3 (Bethesda)">
        <title>A reference genome for the long-term kleptoplast-retaining sea slug Elysia crispata morphotype clarki.</title>
        <authorList>
            <person name="Eastman K.E."/>
            <person name="Pendleton A.L."/>
            <person name="Shaikh M.A."/>
            <person name="Suttiyut T."/>
            <person name="Ogas R."/>
            <person name="Tomko P."/>
            <person name="Gavelis G."/>
            <person name="Widhalm J.R."/>
            <person name="Wisecaver J.H."/>
        </authorList>
    </citation>
    <scope>NUCLEOTIDE SEQUENCE</scope>
    <source>
        <strain evidence="1">ECLA1</strain>
    </source>
</reference>
<keyword evidence="2" id="KW-1185">Reference proteome</keyword>
<dbReference type="Proteomes" id="UP001283361">
    <property type="component" value="Unassembled WGS sequence"/>
</dbReference>
<accession>A0AAE1AWE2</accession>